<organism evidence="1 2">
    <name type="scientific">Streptococcus oralis SK255</name>
    <dbReference type="NCBI Taxonomy" id="1005704"/>
    <lineage>
        <taxon>Bacteria</taxon>
        <taxon>Bacillati</taxon>
        <taxon>Bacillota</taxon>
        <taxon>Bacilli</taxon>
        <taxon>Lactobacillales</taxon>
        <taxon>Streptococcaceae</taxon>
        <taxon>Streptococcus</taxon>
    </lineage>
</organism>
<evidence type="ECO:0000313" key="2">
    <source>
        <dbReference type="Proteomes" id="UP000003695"/>
    </source>
</evidence>
<sequence length="526" mass="60961">MISQVNKLASYATYRQLYNDGKKDTYFVISRFIEHIILSNELNSFDVEKISSLLNENFGFNIPSYVIQSSIKRIEFVSKKDGQFLVSRENISLDSKIGQELEESDLKSQALMSSLIRYVKSEKDKDQEISEEKLTREFTSFLLDDSFNGDYSSVISKFIIENDTDVNFLKNINQIKEGAVLFSGINYTSDISKLTWKNNINLYVETEILFHLAGYNGIFFQKLANDMFQLINEMNQKSNKRIISIRYYKEVSEDIDHFFGTAEEIVKGNKIVDIGNVAMDEIVRDCSTPADVINKRARFTSILKQHSVSEADSLNYYSPEYHNFNIESQEIVEKYGLATENKEKYLKHLNYTNILRKKDNINSENLSLKDSKHLVITEVGKILQMANDFNKENEDLNAPLAISMSSLTNRLWFDLNKGFGSEHLPSTFNILEKSRLVLSNILTQTVAKQYDKVKESYKKGELSEDDLNENIIELRKKMMKPEDIDREQLNNIDDIIKPNGLEIYKSGKERLEKKVKNWNMIIRLEN</sequence>
<name>F5VXB9_STROR</name>
<dbReference type="eggNOG" id="ENOG5033QY5">
    <property type="taxonomic scope" value="Bacteria"/>
</dbReference>
<dbReference type="AlphaFoldDB" id="F5VXB9"/>
<protein>
    <submittedName>
        <fullName evidence="1">Uncharacterized protein</fullName>
    </submittedName>
</protein>
<reference evidence="1 2" key="1">
    <citation type="submission" date="2011-04" db="EMBL/GenBank/DDBJ databases">
        <authorList>
            <person name="Durkin A.S."/>
            <person name="Radune D."/>
            <person name="Hostetler J."/>
            <person name="Torralba M."/>
            <person name="Gillis M."/>
            <person name="Methe B."/>
            <person name="Sutton G."/>
            <person name="Nelson K.E."/>
        </authorList>
    </citation>
    <scope>NUCLEOTIDE SEQUENCE [LARGE SCALE GENOMIC DNA]</scope>
    <source>
        <strain evidence="1 2">SK255</strain>
    </source>
</reference>
<comment type="caution">
    <text evidence="1">The sequence shown here is derived from an EMBL/GenBank/DDBJ whole genome shotgun (WGS) entry which is preliminary data.</text>
</comment>
<evidence type="ECO:0000313" key="1">
    <source>
        <dbReference type="EMBL" id="EGL84735.1"/>
    </source>
</evidence>
<dbReference type="PATRIC" id="fig|1005704.3.peg.1865"/>
<dbReference type="Proteomes" id="UP000003695">
    <property type="component" value="Unassembled WGS sequence"/>
</dbReference>
<proteinExistence type="predicted"/>
<gene>
    <name evidence="1" type="ORF">HMPREF9968_1143</name>
</gene>
<dbReference type="EMBL" id="AFNM01000059">
    <property type="protein sequence ID" value="EGL84735.1"/>
    <property type="molecule type" value="Genomic_DNA"/>
</dbReference>
<accession>F5VXB9</accession>